<dbReference type="AlphaFoldDB" id="X1RLV3"/>
<protein>
    <submittedName>
        <fullName evidence="1">Uncharacterized protein</fullName>
    </submittedName>
</protein>
<evidence type="ECO:0000313" key="1">
    <source>
        <dbReference type="EMBL" id="GAI81613.1"/>
    </source>
</evidence>
<comment type="caution">
    <text evidence="1">The sequence shown here is derived from an EMBL/GenBank/DDBJ whole genome shotgun (WGS) entry which is preliminary data.</text>
</comment>
<accession>X1RLV3</accession>
<sequence>MGPKEECEAIMASDLDNQQKRSIIGALLSGQTWQPAHDTALAWNRKVLQDAAGKPAASGVPTKSQGSIQAAWVKLLYLHPTTAEQDTLYHNGEGTALLAHYYDTVPYSGTLWGDCRTDYRPQPTSAALRLLVNGVSQGEGSEVAYRVNGDATFTAQLDISQTTYVDRYKWHSYCCAVSWFCTEWGCFSYCTSYCGTCDLEATETRSDHVLIEDSLDAKLYSYTPKASFTPIEEYGDTVRAEFVPDPGANTYLTLDDDRDASSQSTSFRFTSVSSCCFMCCKRNQSSTRSKTLPSFLYFLWKNCRHESHSSVGFVFVPQTMHAIPGRVARKE</sequence>
<dbReference type="EMBL" id="BARW01006852">
    <property type="protein sequence ID" value="GAI81613.1"/>
    <property type="molecule type" value="Genomic_DNA"/>
</dbReference>
<organism evidence="1">
    <name type="scientific">marine sediment metagenome</name>
    <dbReference type="NCBI Taxonomy" id="412755"/>
    <lineage>
        <taxon>unclassified sequences</taxon>
        <taxon>metagenomes</taxon>
        <taxon>ecological metagenomes</taxon>
    </lineage>
</organism>
<proteinExistence type="predicted"/>
<reference evidence="1" key="1">
    <citation type="journal article" date="2014" name="Front. Microbiol.">
        <title>High frequency of phylogenetically diverse reductive dehalogenase-homologous genes in deep subseafloor sedimentary metagenomes.</title>
        <authorList>
            <person name="Kawai M."/>
            <person name="Futagami T."/>
            <person name="Toyoda A."/>
            <person name="Takaki Y."/>
            <person name="Nishi S."/>
            <person name="Hori S."/>
            <person name="Arai W."/>
            <person name="Tsubouchi T."/>
            <person name="Morono Y."/>
            <person name="Uchiyama I."/>
            <person name="Ito T."/>
            <person name="Fujiyama A."/>
            <person name="Inagaki F."/>
            <person name="Takami H."/>
        </authorList>
    </citation>
    <scope>NUCLEOTIDE SEQUENCE</scope>
    <source>
        <strain evidence="1">Expedition CK06-06</strain>
    </source>
</reference>
<name>X1RLV3_9ZZZZ</name>
<gene>
    <name evidence="1" type="ORF">S12H4_14377</name>
</gene>